<sequence>MPIRDDFRDEQLLQMDISTPWFADICNFIIASQFLPEDDPYLWKCGSDQVIRRYIPDSEISLVLHFCHAVLEATIMDQLRQPGRY</sequence>
<gene>
    <name evidence="1" type="ORF">CR513_26493</name>
</gene>
<dbReference type="Proteomes" id="UP000257109">
    <property type="component" value="Unassembled WGS sequence"/>
</dbReference>
<proteinExistence type="predicted"/>
<evidence type="ECO:0000313" key="1">
    <source>
        <dbReference type="EMBL" id="RDX91510.1"/>
    </source>
</evidence>
<feature type="non-terminal residue" evidence="1">
    <location>
        <position position="1"/>
    </location>
</feature>
<reference evidence="1" key="1">
    <citation type="submission" date="2018-05" db="EMBL/GenBank/DDBJ databases">
        <title>Draft genome of Mucuna pruriens seed.</title>
        <authorList>
            <person name="Nnadi N.E."/>
            <person name="Vos R."/>
            <person name="Hasami M.H."/>
            <person name="Devisetty U.K."/>
            <person name="Aguiy J.C."/>
        </authorList>
    </citation>
    <scope>NUCLEOTIDE SEQUENCE [LARGE SCALE GENOMIC DNA]</scope>
    <source>
        <strain evidence="1">JCA_2017</strain>
    </source>
</reference>
<dbReference type="AlphaFoldDB" id="A0A371GLX6"/>
<dbReference type="EMBL" id="QJKJ01005099">
    <property type="protein sequence ID" value="RDX91510.1"/>
    <property type="molecule type" value="Genomic_DNA"/>
</dbReference>
<comment type="caution">
    <text evidence="1">The sequence shown here is derived from an EMBL/GenBank/DDBJ whole genome shotgun (WGS) entry which is preliminary data.</text>
</comment>
<keyword evidence="2" id="KW-1185">Reference proteome</keyword>
<organism evidence="1 2">
    <name type="scientific">Mucuna pruriens</name>
    <name type="common">Velvet bean</name>
    <name type="synonym">Dolichos pruriens</name>
    <dbReference type="NCBI Taxonomy" id="157652"/>
    <lineage>
        <taxon>Eukaryota</taxon>
        <taxon>Viridiplantae</taxon>
        <taxon>Streptophyta</taxon>
        <taxon>Embryophyta</taxon>
        <taxon>Tracheophyta</taxon>
        <taxon>Spermatophyta</taxon>
        <taxon>Magnoliopsida</taxon>
        <taxon>eudicotyledons</taxon>
        <taxon>Gunneridae</taxon>
        <taxon>Pentapetalae</taxon>
        <taxon>rosids</taxon>
        <taxon>fabids</taxon>
        <taxon>Fabales</taxon>
        <taxon>Fabaceae</taxon>
        <taxon>Papilionoideae</taxon>
        <taxon>50 kb inversion clade</taxon>
        <taxon>NPAAA clade</taxon>
        <taxon>indigoferoid/millettioid clade</taxon>
        <taxon>Phaseoleae</taxon>
        <taxon>Mucuna</taxon>
    </lineage>
</organism>
<protein>
    <submittedName>
        <fullName evidence="1">Uncharacterized protein</fullName>
    </submittedName>
</protein>
<dbReference type="OrthoDB" id="10481433at2759"/>
<evidence type="ECO:0000313" key="2">
    <source>
        <dbReference type="Proteomes" id="UP000257109"/>
    </source>
</evidence>
<name>A0A371GLX6_MUCPR</name>
<accession>A0A371GLX6</accession>